<keyword evidence="2" id="KW-0812">Transmembrane</keyword>
<feature type="transmembrane region" description="Helical" evidence="2">
    <location>
        <begin position="46"/>
        <end position="63"/>
    </location>
</feature>
<reference evidence="3 4" key="1">
    <citation type="submission" date="2015-07" db="EMBL/GenBank/DDBJ databases">
        <authorList>
            <person name="Ju K.-S."/>
            <person name="Doroghazi J.R."/>
            <person name="Metcalf W.W."/>
        </authorList>
    </citation>
    <scope>NUCLEOTIDE SEQUENCE [LARGE SCALE GENOMIC DNA]</scope>
    <source>
        <strain evidence="3 4">NRRL B-3589</strain>
    </source>
</reference>
<name>A0ABR5JCN3_9ACTN</name>
<keyword evidence="2" id="KW-1133">Transmembrane helix</keyword>
<evidence type="ECO:0000256" key="2">
    <source>
        <dbReference type="SAM" id="Phobius"/>
    </source>
</evidence>
<sequence>AAPGGFGPPGSGDGSDGQPSEGAYDDYADDDYGRPSAGRKWLKRSLITLVVLGIVGGGLYGGYRWTQSQYYVGAKDQHLAVYQGISQDLAWFKMNKVYEDHPEIELKYLPVDQRSRVQDTITVGDREQAVQKAKDLGMLAGTCKKLDERKKAEAEAKKKQQEKEKKDQADKEKDKLGQNPGSKPLHGTPQSGTNQSGTRLNSTPTPGPTLSEEEQKWAPQCSSSQ</sequence>
<organism evidence="3 4">
    <name type="scientific">Streptomyces varsoviensis</name>
    <dbReference type="NCBI Taxonomy" id="67373"/>
    <lineage>
        <taxon>Bacteria</taxon>
        <taxon>Bacillati</taxon>
        <taxon>Actinomycetota</taxon>
        <taxon>Actinomycetes</taxon>
        <taxon>Kitasatosporales</taxon>
        <taxon>Streptomycetaceae</taxon>
        <taxon>Streptomyces</taxon>
    </lineage>
</organism>
<feature type="region of interest" description="Disordered" evidence="1">
    <location>
        <begin position="152"/>
        <end position="225"/>
    </location>
</feature>
<accession>A0ABR5JCN3</accession>
<dbReference type="Proteomes" id="UP000037020">
    <property type="component" value="Unassembled WGS sequence"/>
</dbReference>
<feature type="compositionally biased region" description="Gly residues" evidence="1">
    <location>
        <begin position="1"/>
        <end position="15"/>
    </location>
</feature>
<proteinExistence type="predicted"/>
<feature type="non-terminal residue" evidence="3">
    <location>
        <position position="1"/>
    </location>
</feature>
<feature type="compositionally biased region" description="Polar residues" evidence="1">
    <location>
        <begin position="188"/>
        <end position="204"/>
    </location>
</feature>
<feature type="region of interest" description="Disordered" evidence="1">
    <location>
        <begin position="1"/>
        <end position="30"/>
    </location>
</feature>
<evidence type="ECO:0000313" key="3">
    <source>
        <dbReference type="EMBL" id="KOG91202.1"/>
    </source>
</evidence>
<keyword evidence="4" id="KW-1185">Reference proteome</keyword>
<comment type="caution">
    <text evidence="3">The sequence shown here is derived from an EMBL/GenBank/DDBJ whole genome shotgun (WGS) entry which is preliminary data.</text>
</comment>
<keyword evidence="2" id="KW-0472">Membrane</keyword>
<protein>
    <submittedName>
        <fullName evidence="3">Protein phosphatase</fullName>
    </submittedName>
</protein>
<evidence type="ECO:0000256" key="1">
    <source>
        <dbReference type="SAM" id="MobiDB-lite"/>
    </source>
</evidence>
<dbReference type="EMBL" id="LGUT01000362">
    <property type="protein sequence ID" value="KOG91202.1"/>
    <property type="molecule type" value="Genomic_DNA"/>
</dbReference>
<evidence type="ECO:0000313" key="4">
    <source>
        <dbReference type="Proteomes" id="UP000037020"/>
    </source>
</evidence>
<gene>
    <name evidence="3" type="ORF">ADK38_04480</name>
</gene>
<feature type="compositionally biased region" description="Basic and acidic residues" evidence="1">
    <location>
        <begin position="152"/>
        <end position="176"/>
    </location>
</feature>